<name>A0A212JXH3_9FIRM</name>
<accession>A0A212JXH3</accession>
<sequence>MSAVVPRKFRQFGLQVWAEELSGNIGLSGKDIQLPFSHALLQLVVATICSGRTKYCLLQFSQ</sequence>
<reference evidence="1" key="1">
    <citation type="submission" date="2016-04" db="EMBL/GenBank/DDBJ databases">
        <authorList>
            <person name="Evans L.H."/>
            <person name="Alamgir A."/>
            <person name="Owens N."/>
            <person name="Weber N.D."/>
            <person name="Virtaneva K."/>
            <person name="Barbian K."/>
            <person name="Babar A."/>
            <person name="Rosenke K."/>
        </authorList>
    </citation>
    <scope>NUCLEOTIDE SEQUENCE</scope>
    <source>
        <strain evidence="1">86</strain>
    </source>
</reference>
<dbReference type="AlphaFoldDB" id="A0A212JXH3"/>
<gene>
    <name evidence="1" type="ORF">KL86CLO1_11860</name>
</gene>
<organism evidence="1">
    <name type="scientific">uncultured Eubacteriales bacterium</name>
    <dbReference type="NCBI Taxonomy" id="172733"/>
    <lineage>
        <taxon>Bacteria</taxon>
        <taxon>Bacillati</taxon>
        <taxon>Bacillota</taxon>
        <taxon>Clostridia</taxon>
        <taxon>Eubacteriales</taxon>
        <taxon>environmental samples</taxon>
    </lineage>
</organism>
<protein>
    <submittedName>
        <fullName evidence="1">Uncharacterized protein</fullName>
    </submittedName>
</protein>
<dbReference type="EMBL" id="FLUN01000001">
    <property type="protein sequence ID" value="SBW04068.1"/>
    <property type="molecule type" value="Genomic_DNA"/>
</dbReference>
<proteinExistence type="predicted"/>
<evidence type="ECO:0000313" key="1">
    <source>
        <dbReference type="EMBL" id="SBW04068.1"/>
    </source>
</evidence>